<dbReference type="PROSITE" id="PS51186">
    <property type="entry name" value="GNAT"/>
    <property type="match status" value="1"/>
</dbReference>
<evidence type="ECO:0000259" key="3">
    <source>
        <dbReference type="PROSITE" id="PS51186"/>
    </source>
</evidence>
<keyword evidence="5" id="KW-1185">Reference proteome</keyword>
<name>A0ABS2LZM3_9ACTN</name>
<sequence length="257" mass="27479">MTVLVTRTAIVTVDEPTDPHLDGIVELLRQSIPAECAGLTPVHAANFSAYLAAAVSPPRSLRTVMLRCVRDSSGVRAVADWRVLGGRLFLNGIAVAADQRGRGWGGLLLDDGCDLARRLGCTELALDVSVRNPGARRLYERRGFADETYAQWTEVTPDGSAPNPHVRLLDWPSFVAHHSAYGFGDLRVRSEAGATSVRVVGAALRLPAEVTGPGLAAALTEVVPATRCYRIRTVSGAGTTGGFAHFARMSRPVDRQV</sequence>
<evidence type="ECO:0000313" key="5">
    <source>
        <dbReference type="Proteomes" id="UP000764837"/>
    </source>
</evidence>
<keyword evidence="1" id="KW-0808">Transferase</keyword>
<dbReference type="CDD" id="cd04301">
    <property type="entry name" value="NAT_SF"/>
    <property type="match status" value="1"/>
</dbReference>
<protein>
    <submittedName>
        <fullName evidence="4">Ribosomal protein S18 acetylase RimI-like enzyme</fullName>
    </submittedName>
</protein>
<reference evidence="4 5" key="1">
    <citation type="submission" date="2021-01" db="EMBL/GenBank/DDBJ databases">
        <title>Sequencing the genomes of 1000 actinobacteria strains.</title>
        <authorList>
            <person name="Klenk H.-P."/>
        </authorList>
    </citation>
    <scope>NUCLEOTIDE SEQUENCE [LARGE SCALE GENOMIC DNA]</scope>
    <source>
        <strain evidence="4 5">DSM 100204</strain>
    </source>
</reference>
<dbReference type="EMBL" id="JAFBBP010000001">
    <property type="protein sequence ID" value="MBM7493647.1"/>
    <property type="molecule type" value="Genomic_DNA"/>
</dbReference>
<dbReference type="PANTHER" id="PTHR43420">
    <property type="entry name" value="ACETYLTRANSFERASE"/>
    <property type="match status" value="1"/>
</dbReference>
<evidence type="ECO:0000313" key="4">
    <source>
        <dbReference type="EMBL" id="MBM7493647.1"/>
    </source>
</evidence>
<dbReference type="Pfam" id="PF00583">
    <property type="entry name" value="Acetyltransf_1"/>
    <property type="match status" value="1"/>
</dbReference>
<dbReference type="InterPro" id="IPR050680">
    <property type="entry name" value="YpeA/RimI_acetyltransf"/>
</dbReference>
<evidence type="ECO:0000256" key="2">
    <source>
        <dbReference type="ARBA" id="ARBA00023315"/>
    </source>
</evidence>
<proteinExistence type="predicted"/>
<gene>
    <name evidence="4" type="ORF">JOD64_004869</name>
</gene>
<evidence type="ECO:0000256" key="1">
    <source>
        <dbReference type="ARBA" id="ARBA00022679"/>
    </source>
</evidence>
<dbReference type="PANTHER" id="PTHR43420:SF44">
    <property type="entry name" value="ACETYLTRANSFERASE YPEA"/>
    <property type="match status" value="1"/>
</dbReference>
<comment type="caution">
    <text evidence="4">The sequence shown here is derived from an EMBL/GenBank/DDBJ whole genome shotgun (WGS) entry which is preliminary data.</text>
</comment>
<keyword evidence="2" id="KW-0012">Acyltransferase</keyword>
<feature type="domain" description="N-acetyltransferase" evidence="3">
    <location>
        <begin position="11"/>
        <end position="170"/>
    </location>
</feature>
<dbReference type="InterPro" id="IPR000182">
    <property type="entry name" value="GNAT_dom"/>
</dbReference>
<dbReference type="Gene3D" id="3.40.630.30">
    <property type="match status" value="1"/>
</dbReference>
<dbReference type="SUPFAM" id="SSF55729">
    <property type="entry name" value="Acyl-CoA N-acyltransferases (Nat)"/>
    <property type="match status" value="1"/>
</dbReference>
<dbReference type="Proteomes" id="UP000764837">
    <property type="component" value="Unassembled WGS sequence"/>
</dbReference>
<dbReference type="InterPro" id="IPR016181">
    <property type="entry name" value="Acyl_CoA_acyltransferase"/>
</dbReference>
<organism evidence="4 5">
    <name type="scientific">Micromonospora luteifusca</name>
    <dbReference type="NCBI Taxonomy" id="709860"/>
    <lineage>
        <taxon>Bacteria</taxon>
        <taxon>Bacillati</taxon>
        <taxon>Actinomycetota</taxon>
        <taxon>Actinomycetes</taxon>
        <taxon>Micromonosporales</taxon>
        <taxon>Micromonosporaceae</taxon>
        <taxon>Micromonospora</taxon>
    </lineage>
</organism>
<dbReference type="RefSeq" id="WP_204944340.1">
    <property type="nucleotide sequence ID" value="NZ_JAFBBP010000001.1"/>
</dbReference>
<accession>A0ABS2LZM3</accession>